<evidence type="ECO:0000313" key="4">
    <source>
        <dbReference type="EMBL" id="CUA82875.1"/>
    </source>
</evidence>
<dbReference type="EC" id="2.7.7.7" evidence="1"/>
<dbReference type="Gene3D" id="3.40.50.300">
    <property type="entry name" value="P-loop containing nucleotide triphosphate hydrolases"/>
    <property type="match status" value="1"/>
</dbReference>
<keyword evidence="2" id="KW-0239">DNA-directed DNA polymerase</keyword>
<dbReference type="GO" id="GO:0006261">
    <property type="term" value="P:DNA-templated DNA replication"/>
    <property type="evidence" value="ECO:0007669"/>
    <property type="project" value="TreeGrafter"/>
</dbReference>
<proteinExistence type="predicted"/>
<evidence type="ECO:0000256" key="1">
    <source>
        <dbReference type="ARBA" id="ARBA00012417"/>
    </source>
</evidence>
<dbReference type="InterPro" id="IPR027417">
    <property type="entry name" value="P-loop_NTPase"/>
</dbReference>
<dbReference type="GO" id="GO:0003887">
    <property type="term" value="F:DNA-directed DNA polymerase activity"/>
    <property type="evidence" value="ECO:0007669"/>
    <property type="project" value="UniProtKB-KW"/>
</dbReference>
<reference evidence="5" key="1">
    <citation type="submission" date="2015-08" db="EMBL/GenBank/DDBJ databases">
        <authorList>
            <person name="Varghese N."/>
        </authorList>
    </citation>
    <scope>NUCLEOTIDE SEQUENCE [LARGE SCALE GENOMIC DNA]</scope>
    <source>
        <strain evidence="5">DSM 27808</strain>
    </source>
</reference>
<dbReference type="PANTHER" id="PTHR11669">
    <property type="entry name" value="REPLICATION FACTOR C / DNA POLYMERASE III GAMMA-TAU SUBUNIT"/>
    <property type="match status" value="1"/>
</dbReference>
<dbReference type="Proteomes" id="UP000182598">
    <property type="component" value="Unassembled WGS sequence"/>
</dbReference>
<dbReference type="OrthoDB" id="9811073at2"/>
<comment type="catalytic activity">
    <reaction evidence="3">
        <text>DNA(n) + a 2'-deoxyribonucleoside 5'-triphosphate = DNA(n+1) + diphosphate</text>
        <dbReference type="Rhea" id="RHEA:22508"/>
        <dbReference type="Rhea" id="RHEA-COMP:17339"/>
        <dbReference type="Rhea" id="RHEA-COMP:17340"/>
        <dbReference type="ChEBI" id="CHEBI:33019"/>
        <dbReference type="ChEBI" id="CHEBI:61560"/>
        <dbReference type="ChEBI" id="CHEBI:173112"/>
        <dbReference type="EC" id="2.7.7.7"/>
    </reaction>
</comment>
<dbReference type="Pfam" id="PF13177">
    <property type="entry name" value="DNA_pol3_delta2"/>
    <property type="match status" value="1"/>
</dbReference>
<keyword evidence="2" id="KW-0808">Transferase</keyword>
<dbReference type="EMBL" id="CYHB01000001">
    <property type="protein sequence ID" value="CUA82875.1"/>
    <property type="molecule type" value="Genomic_DNA"/>
</dbReference>
<keyword evidence="2" id="KW-0548">Nucleotidyltransferase</keyword>
<evidence type="ECO:0000313" key="5">
    <source>
        <dbReference type="Proteomes" id="UP000182598"/>
    </source>
</evidence>
<evidence type="ECO:0000256" key="3">
    <source>
        <dbReference type="ARBA" id="ARBA00049244"/>
    </source>
</evidence>
<organism evidence="4 5">
    <name type="scientific">Pseudidiomarina woesei</name>
    <dbReference type="NCBI Taxonomy" id="1381080"/>
    <lineage>
        <taxon>Bacteria</taxon>
        <taxon>Pseudomonadati</taxon>
        <taxon>Pseudomonadota</taxon>
        <taxon>Gammaproteobacteria</taxon>
        <taxon>Alteromonadales</taxon>
        <taxon>Idiomarinaceae</taxon>
        <taxon>Pseudidiomarina</taxon>
    </lineage>
</organism>
<protein>
    <recommendedName>
        <fullName evidence="1">DNA-directed DNA polymerase</fullName>
        <ecNumber evidence="1">2.7.7.7</ecNumber>
    </recommendedName>
</protein>
<evidence type="ECO:0000256" key="2">
    <source>
        <dbReference type="ARBA" id="ARBA00022932"/>
    </source>
</evidence>
<gene>
    <name evidence="4" type="ORF">Ga0061064_0264</name>
</gene>
<dbReference type="PANTHER" id="PTHR11669:SF8">
    <property type="entry name" value="DNA POLYMERASE III SUBUNIT DELTA"/>
    <property type="match status" value="1"/>
</dbReference>
<name>A0A0K6GWB8_9GAMM</name>
<dbReference type="AlphaFoldDB" id="A0A0K6GWB8"/>
<sequence length="321" mass="36535">MSLPWLRESWLQVVSDIQKQRFGHAHCIPARADLGADTYCRALVDYLLCLRPQGKACGTCKSCLLQHAGTHPDYYEVRSEDDKAIGVGKIRELTQSLQETANQHGAKVAWVKNAERMTVEAANALLKTLEEPTENTYIILTPVKTNGLLPTLRSRMRLHKFKEPSWAETEAWLTQKLGHALSTDDQLRCRHLAHSPLVALSLLKGELADDTDHVGQLAQAMCANGVWPQPTKQDWSAWLQASEAWLQELIRLRQRVAAERLRFPHLSELAHDWLQRQQITVGELNAWLALCYNLRKLTSEQSGLNAPLLLQQQWLQWKHKP</sequence>
<dbReference type="SUPFAM" id="SSF52540">
    <property type="entry name" value="P-loop containing nucleoside triphosphate hydrolases"/>
    <property type="match status" value="1"/>
</dbReference>
<accession>A0A0K6GWB8</accession>
<keyword evidence="5" id="KW-1185">Reference proteome</keyword>
<dbReference type="InterPro" id="IPR050238">
    <property type="entry name" value="DNA_Rep/Repair_Clamp_Loader"/>
</dbReference>
<dbReference type="RefSeq" id="WP_055437981.1">
    <property type="nucleotide sequence ID" value="NZ_CYHB01000001.1"/>
</dbReference>
<dbReference type="GO" id="GO:0009360">
    <property type="term" value="C:DNA polymerase III complex"/>
    <property type="evidence" value="ECO:0007669"/>
    <property type="project" value="TreeGrafter"/>
</dbReference>